<proteinExistence type="predicted"/>
<evidence type="ECO:0000256" key="1">
    <source>
        <dbReference type="SAM" id="MobiDB-lite"/>
    </source>
</evidence>
<evidence type="ECO:0000313" key="2">
    <source>
        <dbReference type="EMBL" id="KAK2778209.1"/>
    </source>
</evidence>
<name>A0AAD9YVX3_COLKA</name>
<accession>A0AAD9YVX3</accession>
<organism evidence="2 3">
    <name type="scientific">Colletotrichum kahawae</name>
    <name type="common">Coffee berry disease fungus</name>
    <dbReference type="NCBI Taxonomy" id="34407"/>
    <lineage>
        <taxon>Eukaryota</taxon>
        <taxon>Fungi</taxon>
        <taxon>Dikarya</taxon>
        <taxon>Ascomycota</taxon>
        <taxon>Pezizomycotina</taxon>
        <taxon>Sordariomycetes</taxon>
        <taxon>Hypocreomycetidae</taxon>
        <taxon>Glomerellales</taxon>
        <taxon>Glomerellaceae</taxon>
        <taxon>Colletotrichum</taxon>
        <taxon>Colletotrichum gloeosporioides species complex</taxon>
    </lineage>
</organism>
<sequence>MIRGNGIPQLHITISDCARLAGWLVRQLLSLVRFSFSSSTFVAPVISVHACMFDTMNHHPEKNHRSRRLRGDEEHRRHGRYETRGHSYTEQTHRRSQLRDRRSVYSNSSWNADGWDSRNDTGNDANQGMIENWLSNISRRGVISPKAVDTQHQEQEPIFARSPGWRPHNIELDNLRQGHKRSRSRDGSFYRGCIKEQYPSGPVAWQTT</sequence>
<comment type="caution">
    <text evidence="2">The sequence shown here is derived from an EMBL/GenBank/DDBJ whole genome shotgun (WGS) entry which is preliminary data.</text>
</comment>
<feature type="region of interest" description="Disordered" evidence="1">
    <location>
        <begin position="57"/>
        <end position="102"/>
    </location>
</feature>
<evidence type="ECO:0000313" key="3">
    <source>
        <dbReference type="Proteomes" id="UP001281614"/>
    </source>
</evidence>
<dbReference type="Proteomes" id="UP001281614">
    <property type="component" value="Unassembled WGS sequence"/>
</dbReference>
<dbReference type="EMBL" id="VYYT01000013">
    <property type="protein sequence ID" value="KAK2778209.1"/>
    <property type="molecule type" value="Genomic_DNA"/>
</dbReference>
<keyword evidence="3" id="KW-1185">Reference proteome</keyword>
<dbReference type="AlphaFoldDB" id="A0AAD9YVX3"/>
<gene>
    <name evidence="2" type="ORF">CKAH01_03165</name>
</gene>
<feature type="compositionally biased region" description="Basic and acidic residues" evidence="1">
    <location>
        <begin position="69"/>
        <end position="102"/>
    </location>
</feature>
<protein>
    <submittedName>
        <fullName evidence="2">Uncharacterized protein</fullName>
    </submittedName>
</protein>
<reference evidence="2" key="1">
    <citation type="submission" date="2023-02" db="EMBL/GenBank/DDBJ databases">
        <title>Colletotrichum kahawae CIFC_Que2 genome sequencing and assembly.</title>
        <authorList>
            <person name="Baroncelli R."/>
        </authorList>
    </citation>
    <scope>NUCLEOTIDE SEQUENCE</scope>
    <source>
        <strain evidence="2">CIFC_Que2</strain>
    </source>
</reference>